<evidence type="ECO:0000256" key="6">
    <source>
        <dbReference type="SAM" id="MobiDB-lite"/>
    </source>
</evidence>
<dbReference type="STRING" id="8364.ENSXETP00000003232"/>
<dbReference type="InterPro" id="IPR003604">
    <property type="entry name" value="Matrin/U1-like-C_Znf_C2H2"/>
</dbReference>
<dbReference type="Gene3D" id="3.30.160.60">
    <property type="entry name" value="Classic Zinc Finger"/>
    <property type="match status" value="1"/>
</dbReference>
<feature type="region of interest" description="Disordered" evidence="6">
    <location>
        <begin position="140"/>
        <end position="286"/>
    </location>
</feature>
<dbReference type="RefSeq" id="NP_001039172.1">
    <property type="nucleotide sequence ID" value="NM_001045707.1"/>
</dbReference>
<dbReference type="PROSITE" id="PS01159">
    <property type="entry name" value="WW_DOMAIN_1"/>
    <property type="match status" value="2"/>
</dbReference>
<dbReference type="Xenbase" id="XB-GENE-968286">
    <property type="gene designation" value="wbp4"/>
</dbReference>
<feature type="compositionally biased region" description="Basic and acidic residues" evidence="6">
    <location>
        <begin position="141"/>
        <end position="158"/>
    </location>
</feature>
<keyword evidence="12" id="KW-1185">Reference proteome</keyword>
<evidence type="ECO:0000313" key="12">
    <source>
        <dbReference type="Proteomes" id="UP000008143"/>
    </source>
</evidence>
<evidence type="ECO:0000256" key="3">
    <source>
        <dbReference type="ARBA" id="ARBA00022771"/>
    </source>
</evidence>
<dbReference type="Gene3D" id="2.20.70.10">
    <property type="match status" value="2"/>
</dbReference>
<dbReference type="GeneTree" id="ENSGT00390000013956"/>
<dbReference type="PROSITE" id="PS50171">
    <property type="entry name" value="ZF_MATRIN"/>
    <property type="match status" value="1"/>
</dbReference>
<dbReference type="SMART" id="SM00451">
    <property type="entry name" value="ZnF_U1"/>
    <property type="match status" value="1"/>
</dbReference>
<dbReference type="Proteomes" id="UP000008143">
    <property type="component" value="Chromosome 2"/>
</dbReference>
<evidence type="ECO:0000313" key="14">
    <source>
        <dbReference type="RefSeq" id="XP_012812625.1"/>
    </source>
</evidence>
<keyword evidence="2" id="KW-0479">Metal-binding</keyword>
<dbReference type="EMBL" id="CR761869">
    <property type="protein sequence ID" value="CAJ83576.1"/>
    <property type="molecule type" value="mRNA"/>
</dbReference>
<dbReference type="SUPFAM" id="SSF57667">
    <property type="entry name" value="beta-beta-alpha zinc fingers"/>
    <property type="match status" value="1"/>
</dbReference>
<evidence type="ECO:0000256" key="4">
    <source>
        <dbReference type="ARBA" id="ARBA00022833"/>
    </source>
</evidence>
<evidence type="ECO:0000313" key="17">
    <source>
        <dbReference type="RefSeq" id="XP_012812629.1"/>
    </source>
</evidence>
<feature type="compositionally biased region" description="Basic and acidic residues" evidence="6">
    <location>
        <begin position="261"/>
        <end position="282"/>
    </location>
</feature>
<dbReference type="OMA" id="IDPMRLE"/>
<evidence type="ECO:0000256" key="2">
    <source>
        <dbReference type="ARBA" id="ARBA00022723"/>
    </source>
</evidence>
<dbReference type="RefSeq" id="XP_012812627.1">
    <property type="nucleotide sequence ID" value="XM_012957173.2"/>
</dbReference>
<evidence type="ECO:0000259" key="7">
    <source>
        <dbReference type="PROSITE" id="PS50020"/>
    </source>
</evidence>
<gene>
    <name evidence="9 10 13 14 15 16 17 18 19" type="primary">wbp4</name>
    <name evidence="9" type="ORF">TGas116n19.1-001</name>
</gene>
<dbReference type="GO" id="GO:0003723">
    <property type="term" value="F:RNA binding"/>
    <property type="evidence" value="ECO:0000318"/>
    <property type="project" value="GO_Central"/>
</dbReference>
<dbReference type="PaxDb" id="8364-ENSXETP00000063602"/>
<dbReference type="GO" id="GO:0071011">
    <property type="term" value="C:precatalytic spliceosome"/>
    <property type="evidence" value="ECO:0000318"/>
    <property type="project" value="GO_Central"/>
</dbReference>
<proteinExistence type="evidence at transcript level"/>
<dbReference type="InterPro" id="IPR036020">
    <property type="entry name" value="WW_dom_sf"/>
</dbReference>
<feature type="domain" description="WW" evidence="7">
    <location>
        <begin position="159"/>
        <end position="192"/>
    </location>
</feature>
<dbReference type="Pfam" id="PF00397">
    <property type="entry name" value="WW"/>
    <property type="match status" value="2"/>
</dbReference>
<dbReference type="AGR" id="Xenbase:XB-GENE-968286"/>
<reference evidence="9" key="2">
    <citation type="submission" date="2006-10" db="EMBL/GenBank/DDBJ databases">
        <authorList>
            <person name="Amaya E."/>
            <person name="Ashurst J.L."/>
            <person name="Bonfield J.K."/>
            <person name="Croning M.D.R."/>
            <person name="Chen C-K."/>
            <person name="Davies R.M."/>
            <person name="Francis M.D."/>
            <person name="Garrett N."/>
            <person name="Gilchrist M.J."/>
            <person name="Grafham D.V."/>
            <person name="McLaren S.R."/>
            <person name="Papalopulu N."/>
            <person name="Rogers J."/>
            <person name="Smith J.C."/>
            <person name="Taylor R.G."/>
            <person name="Voigt J."/>
            <person name="Zorn A.M."/>
        </authorList>
    </citation>
    <scope>NUCLEOTIDE SEQUENCE</scope>
</reference>
<dbReference type="InterPro" id="IPR000690">
    <property type="entry name" value="Matrin/U1-C_Znf_C2H2"/>
</dbReference>
<reference evidence="13" key="1">
    <citation type="journal article" date="2002" name="Dev. Dyn.">
        <title>Genetic and genomic tools for Xenopus research: The NIH Xenopus initiative.</title>
        <authorList>
            <person name="Klein S.L."/>
            <person name="Strausberg R.L."/>
            <person name="Wagner L."/>
            <person name="Pontius J."/>
            <person name="Clifton S.W."/>
            <person name="Richardson P."/>
        </authorList>
    </citation>
    <scope>NUCLEOTIDE SEQUENCE</scope>
</reference>
<dbReference type="PANTHER" id="PTHR13173">
    <property type="entry name" value="WW DOMAIN BINDING PROTEIN 4"/>
    <property type="match status" value="1"/>
</dbReference>
<evidence type="ECO:0000313" key="18">
    <source>
        <dbReference type="RefSeq" id="XP_031751941.1"/>
    </source>
</evidence>
<dbReference type="Bgee" id="ENSXETG00000018896">
    <property type="expression patterns" value="Expressed in ovary and 12 other cell types or tissues"/>
</dbReference>
<reference evidence="11" key="4">
    <citation type="submission" date="2020-05" db="UniProtKB">
        <authorList>
            <consortium name="Ensembl"/>
        </authorList>
    </citation>
    <scope>IDENTIFICATION</scope>
</reference>
<dbReference type="SMART" id="SM00456">
    <property type="entry name" value="WW"/>
    <property type="match status" value="2"/>
</dbReference>
<keyword evidence="3" id="KW-0863">Zinc-finger</keyword>
<dbReference type="Pfam" id="PF06220">
    <property type="entry name" value="zf-U1"/>
    <property type="match status" value="1"/>
</dbReference>
<evidence type="ECO:0000313" key="11">
    <source>
        <dbReference type="Ensembl" id="ENSXETP00000063602"/>
    </source>
</evidence>
<dbReference type="GO" id="GO:0008380">
    <property type="term" value="P:RNA splicing"/>
    <property type="evidence" value="ECO:0000318"/>
    <property type="project" value="GO_Central"/>
</dbReference>
<dbReference type="PANTHER" id="PTHR13173:SF10">
    <property type="entry name" value="WW DOMAIN-BINDING PROTEIN 4"/>
    <property type="match status" value="1"/>
</dbReference>
<accession>A0A6I8PTD2</accession>
<dbReference type="HOGENOM" id="CLU_050927_1_0_1"/>
<dbReference type="ExpressionAtlas" id="Q28FN3">
    <property type="expression patterns" value="baseline"/>
</dbReference>
<evidence type="ECO:0000259" key="8">
    <source>
        <dbReference type="PROSITE" id="PS50171"/>
    </source>
</evidence>
<reference evidence="10" key="3">
    <citation type="journal article" date="2010" name="Science">
        <title>The genome of the Western clawed frog Xenopus tropicalis.</title>
        <authorList>
            <person name="Hellsten U."/>
            <person name="Harland R.M."/>
            <person name="Gilchrist M.J."/>
            <person name="Hendrix D."/>
            <person name="Jurka J."/>
            <person name="Kapitonov V."/>
            <person name="Ovcharenko I."/>
            <person name="Putnam N.H."/>
            <person name="Shu S."/>
            <person name="Taher L."/>
            <person name="Blitz I.L."/>
            <person name="Blumberg B."/>
            <person name="Dichmann D.S."/>
            <person name="Dubchak I."/>
            <person name="Amaya E."/>
            <person name="Detter J.C."/>
            <person name="Fletcher R."/>
            <person name="Gerhard D.S."/>
            <person name="Goodstein D."/>
            <person name="Graves T."/>
            <person name="Grigoriev I.V."/>
            <person name="Grimwood J."/>
            <person name="Kawashima T."/>
            <person name="Lindquist E."/>
            <person name="Lucas S.M."/>
            <person name="Mead P.E."/>
            <person name="Mitros T."/>
            <person name="Ogino H."/>
            <person name="Ohta Y."/>
            <person name="Poliakov A.V."/>
            <person name="Pollet N."/>
            <person name="Robert J."/>
            <person name="Salamov A."/>
            <person name="Sater A.K."/>
            <person name="Schmutz J."/>
            <person name="Terry A."/>
            <person name="Vize P.D."/>
            <person name="Warren W.C."/>
            <person name="Wells D."/>
            <person name="Wills A."/>
            <person name="Wilson R.K."/>
            <person name="Zimmerman L.B."/>
            <person name="Zorn A.M."/>
            <person name="Grainger R."/>
            <person name="Grammer T."/>
            <person name="Khokha M.K."/>
            <person name="Richardson P.M."/>
            <person name="Rokhsar D.S."/>
        </authorList>
    </citation>
    <scope>NUCLEOTIDE SEQUENCE [LARGE SCALE GENOMIC DNA]</scope>
    <source>
        <strain evidence="10">Nigerian</strain>
    </source>
</reference>
<evidence type="ECO:0000313" key="16">
    <source>
        <dbReference type="RefSeq" id="XP_012812628.1"/>
    </source>
</evidence>
<evidence type="ECO:0000256" key="1">
    <source>
        <dbReference type="ARBA" id="ARBA00004123"/>
    </source>
</evidence>
<dbReference type="RefSeq" id="XP_012812625.1">
    <property type="nucleotide sequence ID" value="XM_012957171.1"/>
</dbReference>
<dbReference type="KEGG" id="xtr:734007"/>
<dbReference type="InterPro" id="IPR036236">
    <property type="entry name" value="Znf_C2H2_sf"/>
</dbReference>
<dbReference type="InterPro" id="IPR013085">
    <property type="entry name" value="U1-CZ_Znf_C2H2"/>
</dbReference>
<accession>F7AIU2</accession>
<dbReference type="RefSeq" id="XP_012812629.1">
    <property type="nucleotide sequence ID" value="XM_012957175.1"/>
</dbReference>
<dbReference type="CDD" id="cd00201">
    <property type="entry name" value="WW"/>
    <property type="match status" value="2"/>
</dbReference>
<comment type="subcellular location">
    <subcellularLocation>
        <location evidence="1">Nucleus</location>
    </subcellularLocation>
</comment>
<feature type="domain" description="WW" evidence="7">
    <location>
        <begin position="121"/>
        <end position="148"/>
    </location>
</feature>
<accession>Q28FN3</accession>
<dbReference type="OrthoDB" id="191651at2759"/>
<reference evidence="13 14" key="5">
    <citation type="submission" date="2025-04" db="UniProtKB">
        <authorList>
            <consortium name="RefSeq"/>
        </authorList>
    </citation>
    <scope>IDENTIFICATION</scope>
    <source>
        <strain evidence="14 15">Nigerian</strain>
        <tissue evidence="14 15">Liver and blood</tissue>
    </source>
</reference>
<dbReference type="CTD" id="11193"/>
<keyword evidence="5" id="KW-0539">Nucleus</keyword>
<dbReference type="RefSeq" id="XP_031751941.1">
    <property type="nucleotide sequence ID" value="XM_031896081.1"/>
</dbReference>
<dbReference type="Ensembl" id="ENSXETT00000062743">
    <property type="protein sequence ID" value="ENSXETP00000063602"/>
    <property type="gene ID" value="ENSXETG00000018896"/>
</dbReference>
<evidence type="ECO:0000313" key="13">
    <source>
        <dbReference type="RefSeq" id="NP_001039172.1"/>
    </source>
</evidence>
<dbReference type="InterPro" id="IPR040023">
    <property type="entry name" value="WBP4"/>
</dbReference>
<dbReference type="SUPFAM" id="SSF51045">
    <property type="entry name" value="WW domain"/>
    <property type="match status" value="2"/>
</dbReference>
<evidence type="ECO:0000313" key="19">
    <source>
        <dbReference type="Xenbase" id="XB-GENE-968286"/>
    </source>
</evidence>
<feature type="compositionally biased region" description="Basic and acidic residues" evidence="6">
    <location>
        <begin position="204"/>
        <end position="218"/>
    </location>
</feature>
<dbReference type="PROSITE" id="PS50020">
    <property type="entry name" value="WW_DOMAIN_2"/>
    <property type="match status" value="2"/>
</dbReference>
<dbReference type="AlphaFoldDB" id="Q28FN3"/>
<name>Q28FN3_XENTR</name>
<organism evidence="9">
    <name type="scientific">Xenopus tropicalis</name>
    <name type="common">Western clawed frog</name>
    <name type="synonym">Silurana tropicalis</name>
    <dbReference type="NCBI Taxonomy" id="8364"/>
    <lineage>
        <taxon>Eukaryota</taxon>
        <taxon>Metazoa</taxon>
        <taxon>Chordata</taxon>
        <taxon>Craniata</taxon>
        <taxon>Vertebrata</taxon>
        <taxon>Euteleostomi</taxon>
        <taxon>Amphibia</taxon>
        <taxon>Batrachia</taxon>
        <taxon>Anura</taxon>
        <taxon>Pipoidea</taxon>
        <taxon>Pipidae</taxon>
        <taxon>Xenopodinae</taxon>
        <taxon>Xenopus</taxon>
        <taxon>Silurana</taxon>
    </lineage>
</organism>
<evidence type="ECO:0000313" key="9">
    <source>
        <dbReference type="EMBL" id="CAJ83576.1"/>
    </source>
</evidence>
<feature type="region of interest" description="Disordered" evidence="6">
    <location>
        <begin position="353"/>
        <end position="372"/>
    </location>
</feature>
<evidence type="ECO:0000313" key="15">
    <source>
        <dbReference type="RefSeq" id="XP_012812627.1"/>
    </source>
</evidence>
<feature type="domain" description="Matrin-type" evidence="8">
    <location>
        <begin position="11"/>
        <end position="42"/>
    </location>
</feature>
<dbReference type="Ensembl" id="ENSXETT00000040979">
    <property type="protein sequence ID" value="ENSXETP00000040979"/>
    <property type="gene ID" value="ENSXETG00000018896"/>
</dbReference>
<evidence type="ECO:0000313" key="10">
    <source>
        <dbReference type="Ensembl" id="ENSXETP00000040979"/>
    </source>
</evidence>
<dbReference type="GO" id="GO:0008270">
    <property type="term" value="F:zinc ion binding"/>
    <property type="evidence" value="ECO:0007669"/>
    <property type="project" value="UniProtKB-KW"/>
</dbReference>
<evidence type="ECO:0000256" key="5">
    <source>
        <dbReference type="ARBA" id="ARBA00023242"/>
    </source>
</evidence>
<keyword evidence="4" id="KW-0862">Zinc</keyword>
<dbReference type="GO" id="GO:0000398">
    <property type="term" value="P:mRNA splicing, via spliceosome"/>
    <property type="evidence" value="ECO:0007669"/>
    <property type="project" value="InterPro"/>
</dbReference>
<sequence length="372" mass="42674">MADYWKSQPKKFCTYCKCWIADNKPSIEFHERGKNHKENVTKKISEIKKKSMDKAKEDEKKSKEFAAMEEAALKAYEEDLKRLQGDVPVPVGPTVQQIKARNENKWKEIEAIERVHAKKQWKKEISPEGYPYYYNTLTGESRWEEPEGFQEKSEKTDKAGSSSAWVEGLSEDGYTYYYNSETGESSWEKPENFVSNLPAEETEKEAANTEESEAKEVGDTQSATETSAEDQENSEPAVSQTPKIHFRSKIETQIESDEEAEVSKPESKQEAVEEQPKPEIPKKVPRKPNAYGAWEVIKEEEDPYANVDLELPNVEYDIPAVPIPDLQHEPKIKFKEKSITSLESSVGGESFFKKRKLENGKSRNIRQRASDQ</sequence>
<dbReference type="RefSeq" id="XP_012812628.1">
    <property type="nucleotide sequence ID" value="XM_012957174.3"/>
</dbReference>
<dbReference type="InterPro" id="IPR001202">
    <property type="entry name" value="WW_dom"/>
</dbReference>
<dbReference type="GeneID" id="734007"/>
<protein>
    <submittedName>
        <fullName evidence="9">WW domain binding protein 4 (Formin binding protein 21)</fullName>
    </submittedName>
    <submittedName>
        <fullName evidence="10 11 14 15">WW domain-binding protein 4</fullName>
    </submittedName>
</protein>